<dbReference type="AlphaFoldDB" id="A0A147HUS6"/>
<accession>A0A147HUS6</accession>
<gene>
    <name evidence="2" type="ORF">NS319_13100</name>
</gene>
<feature type="region of interest" description="Disordered" evidence="1">
    <location>
        <begin position="30"/>
        <end position="76"/>
    </location>
</feature>
<name>A0A147HUS6_9SPHN</name>
<evidence type="ECO:0000256" key="1">
    <source>
        <dbReference type="SAM" id="MobiDB-lite"/>
    </source>
</evidence>
<organism evidence="2 3">
    <name type="scientific">Sphingomonas sanguinis</name>
    <dbReference type="NCBI Taxonomy" id="33051"/>
    <lineage>
        <taxon>Bacteria</taxon>
        <taxon>Pseudomonadati</taxon>
        <taxon>Pseudomonadota</taxon>
        <taxon>Alphaproteobacteria</taxon>
        <taxon>Sphingomonadales</taxon>
        <taxon>Sphingomonadaceae</taxon>
        <taxon>Sphingomonas</taxon>
    </lineage>
</organism>
<feature type="compositionally biased region" description="Basic and acidic residues" evidence="1">
    <location>
        <begin position="30"/>
        <end position="39"/>
    </location>
</feature>
<evidence type="ECO:0000313" key="2">
    <source>
        <dbReference type="EMBL" id="KTT68615.1"/>
    </source>
</evidence>
<protein>
    <submittedName>
        <fullName evidence="2">Uncharacterized protein</fullName>
    </submittedName>
</protein>
<dbReference type="EMBL" id="LDTD01000095">
    <property type="protein sequence ID" value="KTT68615.1"/>
    <property type="molecule type" value="Genomic_DNA"/>
</dbReference>
<dbReference type="STRING" id="33051.SB4_05470"/>
<feature type="compositionally biased region" description="Low complexity" evidence="1">
    <location>
        <begin position="46"/>
        <end position="60"/>
    </location>
</feature>
<evidence type="ECO:0000313" key="3">
    <source>
        <dbReference type="Proteomes" id="UP000072867"/>
    </source>
</evidence>
<sequence length="148" mass="15797">MTPLPGGPLTVTQPGQASAMVGMLAGALRDRSTTKARDEDPIDGLATTTTSTFDPTALATGEMARPVTATGAADQKPLDMTQAHWPQATISVRLLPLPRPLPLAGGESKERGLIRMTGGHSRKGRRPIRLWEFLPGRVLRRCTPVPAR</sequence>
<comment type="caution">
    <text evidence="2">The sequence shown here is derived from an EMBL/GenBank/DDBJ whole genome shotgun (WGS) entry which is preliminary data.</text>
</comment>
<dbReference type="Proteomes" id="UP000072867">
    <property type="component" value="Unassembled WGS sequence"/>
</dbReference>
<proteinExistence type="predicted"/>
<reference evidence="2 3" key="1">
    <citation type="journal article" date="2016" name="Front. Microbiol.">
        <title>Genomic Resource of Rice Seed Associated Bacteria.</title>
        <authorList>
            <person name="Midha S."/>
            <person name="Bansal K."/>
            <person name="Sharma S."/>
            <person name="Kumar N."/>
            <person name="Patil P.P."/>
            <person name="Chaudhry V."/>
            <person name="Patil P.B."/>
        </authorList>
    </citation>
    <scope>NUCLEOTIDE SEQUENCE [LARGE SCALE GENOMIC DNA]</scope>
    <source>
        <strain evidence="2 3">NS319</strain>
    </source>
</reference>